<gene>
    <name evidence="2" type="ORF">PSACC_02229</name>
</gene>
<feature type="region of interest" description="Disordered" evidence="1">
    <location>
        <begin position="49"/>
        <end position="100"/>
    </location>
</feature>
<evidence type="ECO:0000256" key="1">
    <source>
        <dbReference type="SAM" id="MobiDB-lite"/>
    </source>
</evidence>
<dbReference type="STRING" id="1246581.A0A2H9TJK0"/>
<evidence type="ECO:0000313" key="3">
    <source>
        <dbReference type="Proteomes" id="UP000240830"/>
    </source>
</evidence>
<keyword evidence="2" id="KW-0647">Proteasome</keyword>
<dbReference type="EMBL" id="MTSL01000150">
    <property type="protein sequence ID" value="PJF17937.1"/>
    <property type="molecule type" value="Genomic_DNA"/>
</dbReference>
<accession>A0A2H9TJK0</accession>
<organism evidence="2 3">
    <name type="scientific">Paramicrosporidium saccamoebae</name>
    <dbReference type="NCBI Taxonomy" id="1246581"/>
    <lineage>
        <taxon>Eukaryota</taxon>
        <taxon>Fungi</taxon>
        <taxon>Fungi incertae sedis</taxon>
        <taxon>Cryptomycota</taxon>
        <taxon>Cryptomycota incertae sedis</taxon>
        <taxon>Paramicrosporidium</taxon>
    </lineage>
</organism>
<comment type="caution">
    <text evidence="2">The sequence shown here is derived from an EMBL/GenBank/DDBJ whole genome shotgun (WGS) entry which is preliminary data.</text>
</comment>
<keyword evidence="3" id="KW-1185">Reference proteome</keyword>
<name>A0A2H9TJK0_9FUNG</name>
<proteinExistence type="predicted"/>
<dbReference type="GO" id="GO:0000502">
    <property type="term" value="C:proteasome complex"/>
    <property type="evidence" value="ECO:0007669"/>
    <property type="project" value="UniProtKB-KW"/>
</dbReference>
<dbReference type="Proteomes" id="UP000240830">
    <property type="component" value="Unassembled WGS sequence"/>
</dbReference>
<dbReference type="OrthoDB" id="10255768at2759"/>
<protein>
    <submittedName>
        <fullName evidence="2">26S proteasome subunit P45</fullName>
    </submittedName>
</protein>
<evidence type="ECO:0000313" key="2">
    <source>
        <dbReference type="EMBL" id="PJF17937.1"/>
    </source>
</evidence>
<feature type="compositionally biased region" description="Basic and acidic residues" evidence="1">
    <location>
        <begin position="64"/>
        <end position="79"/>
    </location>
</feature>
<reference evidence="2 3" key="1">
    <citation type="submission" date="2016-10" db="EMBL/GenBank/DDBJ databases">
        <title>The genome of Paramicrosporidium saccamoebae is the missing link in understanding Cryptomycota and Microsporidia evolution.</title>
        <authorList>
            <person name="Quandt C.A."/>
            <person name="Beaudet D."/>
            <person name="Corsaro D."/>
            <person name="Michel R."/>
            <person name="Corradi N."/>
            <person name="James T."/>
        </authorList>
    </citation>
    <scope>NUCLEOTIDE SEQUENCE [LARGE SCALE GENOMIC DNA]</scope>
    <source>
        <strain evidence="2 3">KSL3</strain>
    </source>
</reference>
<sequence>MAFSESGRASASESEPDFRVIFPFVFERDFETDLLVPILLFEVEADPTRTTQCEGNTLGGPRKPGNDKDKQDDKNKPKWEPPLPTRVGKKKRKGPSTLQKLPVVYPTTRCRLKLLKLQRIQDYLLLEEEFVQNQEQLRPQEDRYQVDRA</sequence>
<dbReference type="AlphaFoldDB" id="A0A2H9TJK0"/>